<dbReference type="PANTHER" id="PTHR33164">
    <property type="entry name" value="TRANSCRIPTIONAL REGULATOR, MARR FAMILY"/>
    <property type="match status" value="1"/>
</dbReference>
<dbReference type="SMART" id="SM00347">
    <property type="entry name" value="HTH_MARR"/>
    <property type="match status" value="1"/>
</dbReference>
<name>A0A1H5DHF5_9MICO</name>
<dbReference type="STRING" id="648782.SAMN04488554_0681"/>
<dbReference type="InterPro" id="IPR036390">
    <property type="entry name" value="WH_DNA-bd_sf"/>
</dbReference>
<dbReference type="InterPro" id="IPR039422">
    <property type="entry name" value="MarR/SlyA-like"/>
</dbReference>
<dbReference type="SUPFAM" id="SSF46785">
    <property type="entry name" value="Winged helix' DNA-binding domain"/>
    <property type="match status" value="1"/>
</dbReference>
<gene>
    <name evidence="2" type="ORF">SAMN04488554_0681</name>
</gene>
<proteinExistence type="predicted"/>
<dbReference type="Pfam" id="PF12802">
    <property type="entry name" value="MarR_2"/>
    <property type="match status" value="1"/>
</dbReference>
<dbReference type="GO" id="GO:0003677">
    <property type="term" value="F:DNA binding"/>
    <property type="evidence" value="ECO:0007669"/>
    <property type="project" value="UniProtKB-KW"/>
</dbReference>
<dbReference type="PRINTS" id="PR00598">
    <property type="entry name" value="HTHMARR"/>
</dbReference>
<dbReference type="GO" id="GO:0006950">
    <property type="term" value="P:response to stress"/>
    <property type="evidence" value="ECO:0007669"/>
    <property type="project" value="TreeGrafter"/>
</dbReference>
<keyword evidence="3" id="KW-1185">Reference proteome</keyword>
<keyword evidence="2" id="KW-0238">DNA-binding</keyword>
<feature type="domain" description="HTH marR-type" evidence="1">
    <location>
        <begin position="12"/>
        <end position="144"/>
    </location>
</feature>
<dbReference type="AlphaFoldDB" id="A0A1H5DHF5"/>
<reference evidence="3" key="1">
    <citation type="submission" date="2016-10" db="EMBL/GenBank/DDBJ databases">
        <authorList>
            <person name="Varghese N."/>
            <person name="Submissions S."/>
        </authorList>
    </citation>
    <scope>NUCLEOTIDE SEQUENCE [LARGE SCALE GENOMIC DNA]</scope>
    <source>
        <strain evidence="3">DSM 21368</strain>
    </source>
</reference>
<dbReference type="InterPro" id="IPR036388">
    <property type="entry name" value="WH-like_DNA-bd_sf"/>
</dbReference>
<dbReference type="GO" id="GO:0003700">
    <property type="term" value="F:DNA-binding transcription factor activity"/>
    <property type="evidence" value="ECO:0007669"/>
    <property type="project" value="InterPro"/>
</dbReference>
<sequence length="150" mass="16772">MKPKPPPPRPIRGHVTWLLNQTGRRGRLLVNEHLAIHDFRPPPYVMLLTLQESGAMSQAELGARTALDRSDVTEGVRLLVARGCVRQSVDPHDRRRNVVSLTPAGDRMATDLLAEVDAAQAEFMAPLDADQREQLRGLLTVLLDYHVSRE</sequence>
<evidence type="ECO:0000259" key="1">
    <source>
        <dbReference type="PROSITE" id="PS50995"/>
    </source>
</evidence>
<dbReference type="EMBL" id="FNTX01000001">
    <property type="protein sequence ID" value="SED78271.1"/>
    <property type="molecule type" value="Genomic_DNA"/>
</dbReference>
<dbReference type="InterPro" id="IPR000835">
    <property type="entry name" value="HTH_MarR-typ"/>
</dbReference>
<dbReference type="Gene3D" id="1.10.10.10">
    <property type="entry name" value="Winged helix-like DNA-binding domain superfamily/Winged helix DNA-binding domain"/>
    <property type="match status" value="1"/>
</dbReference>
<evidence type="ECO:0000313" key="3">
    <source>
        <dbReference type="Proteomes" id="UP000199220"/>
    </source>
</evidence>
<organism evidence="2 3">
    <name type="scientific">Ruania alba</name>
    <dbReference type="NCBI Taxonomy" id="648782"/>
    <lineage>
        <taxon>Bacteria</taxon>
        <taxon>Bacillati</taxon>
        <taxon>Actinomycetota</taxon>
        <taxon>Actinomycetes</taxon>
        <taxon>Micrococcales</taxon>
        <taxon>Ruaniaceae</taxon>
        <taxon>Ruania</taxon>
    </lineage>
</organism>
<dbReference type="PROSITE" id="PS50995">
    <property type="entry name" value="HTH_MARR_2"/>
    <property type="match status" value="1"/>
</dbReference>
<evidence type="ECO:0000313" key="2">
    <source>
        <dbReference type="EMBL" id="SED78271.1"/>
    </source>
</evidence>
<protein>
    <submittedName>
        <fullName evidence="2">DNA-binding transcriptional regulator, MarR family</fullName>
    </submittedName>
</protein>
<dbReference type="PANTHER" id="PTHR33164:SF95">
    <property type="entry name" value="TRANSCRIPTIONAL REGULATOR"/>
    <property type="match status" value="1"/>
</dbReference>
<accession>A0A1H5DHF5</accession>
<dbReference type="Proteomes" id="UP000199220">
    <property type="component" value="Unassembled WGS sequence"/>
</dbReference>